<dbReference type="AlphaFoldDB" id="A0A914P6D1"/>
<dbReference type="GO" id="GO:0005634">
    <property type="term" value="C:nucleus"/>
    <property type="evidence" value="ECO:0007669"/>
    <property type="project" value="TreeGrafter"/>
</dbReference>
<reference evidence="4" key="1">
    <citation type="submission" date="2022-11" db="UniProtKB">
        <authorList>
            <consortium name="WormBaseParasite"/>
        </authorList>
    </citation>
    <scope>IDENTIFICATION</scope>
</reference>
<protein>
    <submittedName>
        <fullName evidence="4">Uncharacterized protein</fullName>
    </submittedName>
</protein>
<keyword evidence="2" id="KW-0677">Repeat</keyword>
<evidence type="ECO:0000256" key="1">
    <source>
        <dbReference type="ARBA" id="ARBA00022574"/>
    </source>
</evidence>
<dbReference type="WBParaSite" id="PDA_v2.g12923.t1">
    <property type="protein sequence ID" value="PDA_v2.g12923.t1"/>
    <property type="gene ID" value="PDA_v2.g12923"/>
</dbReference>
<evidence type="ECO:0000256" key="2">
    <source>
        <dbReference type="ARBA" id="ARBA00022737"/>
    </source>
</evidence>
<evidence type="ECO:0000313" key="3">
    <source>
        <dbReference type="Proteomes" id="UP000887578"/>
    </source>
</evidence>
<accession>A0A914P6D1</accession>
<dbReference type="PANTHER" id="PTHR16017">
    <property type="entry name" value="GASTRULATION DEFECTIVE PROTEIN 1-RELATED"/>
    <property type="match status" value="1"/>
</dbReference>
<name>A0A914P6D1_9BILA</name>
<proteinExistence type="predicted"/>
<evidence type="ECO:0000313" key="4">
    <source>
        <dbReference type="WBParaSite" id="PDA_v2.g12923.t1"/>
    </source>
</evidence>
<keyword evidence="1" id="KW-0853">WD repeat</keyword>
<dbReference type="GO" id="GO:0035861">
    <property type="term" value="C:site of double-strand break"/>
    <property type="evidence" value="ECO:0007669"/>
    <property type="project" value="TreeGrafter"/>
</dbReference>
<keyword evidence="3" id="KW-1185">Reference proteome</keyword>
<dbReference type="Proteomes" id="UP000887578">
    <property type="component" value="Unplaced"/>
</dbReference>
<dbReference type="InterPro" id="IPR051858">
    <property type="entry name" value="WD_repeat_GAD-1"/>
</dbReference>
<dbReference type="PANTHER" id="PTHR16017:SF0">
    <property type="entry name" value="WD REPEAT-CONTAINING PROTEIN 70"/>
    <property type="match status" value="1"/>
</dbReference>
<organism evidence="3 4">
    <name type="scientific">Panagrolaimus davidi</name>
    <dbReference type="NCBI Taxonomy" id="227884"/>
    <lineage>
        <taxon>Eukaryota</taxon>
        <taxon>Metazoa</taxon>
        <taxon>Ecdysozoa</taxon>
        <taxon>Nematoda</taxon>
        <taxon>Chromadorea</taxon>
        <taxon>Rhabditida</taxon>
        <taxon>Tylenchina</taxon>
        <taxon>Panagrolaimomorpha</taxon>
        <taxon>Panagrolaimoidea</taxon>
        <taxon>Panagrolaimidae</taxon>
        <taxon>Panagrolaimus</taxon>
    </lineage>
</organism>
<sequence length="160" mass="18729">MLDGTCRLYYDPRSSVRGALLCATRPIKRIRTNEVVKEEMIIAPLALEMFQPRGEEGEEKDLTEWRLRRVLRMNSGRKKPQFRKPAEMPICRWSACKICQNQTFIQDEDVRQSILRHADAAEKEPLYISKAYKRTQPVPIFAQDELDEDEPEYKVSKPNS</sequence>